<proteinExistence type="predicted"/>
<organism evidence="1 2">
    <name type="scientific">Lindgomyces ingoldianus</name>
    <dbReference type="NCBI Taxonomy" id="673940"/>
    <lineage>
        <taxon>Eukaryota</taxon>
        <taxon>Fungi</taxon>
        <taxon>Dikarya</taxon>
        <taxon>Ascomycota</taxon>
        <taxon>Pezizomycotina</taxon>
        <taxon>Dothideomycetes</taxon>
        <taxon>Pleosporomycetidae</taxon>
        <taxon>Pleosporales</taxon>
        <taxon>Lindgomycetaceae</taxon>
        <taxon>Lindgomyces</taxon>
    </lineage>
</organism>
<sequence length="327" mass="36075">MGCCFSHEEDNGANHPYPPVANAPGPDSSSRNITAGSPTRTGSIVSPRGSRVSHHHAPQAQSRPNSKSIAPNTPLKPLDPNRRSALPTTLSSSVTATSPRNRTHITPLSNPNDAQWTRSRLAKERRDWWDTRVTGSQEIWAAIQLCVEYLQADDVAEAQAILDASGCTCPNGEIWRGVFGETGEWYKVPEWLINEPAGLVEDPEHVAEEGDDENKSDDGDSDHLNLSREKGKGKASMQEVQAQETLPLHVKCRIGDTAEDFMLQLGKQEKVRVLVQRLRAETGIFNSRIRLLYAGKILDEHKTLLSQCPSFADGHVCVVYVSRKDRS</sequence>
<comment type="caution">
    <text evidence="1">The sequence shown here is derived from an EMBL/GenBank/DDBJ whole genome shotgun (WGS) entry which is preliminary data.</text>
</comment>
<protein>
    <submittedName>
        <fullName evidence="1">Uncharacterized protein</fullName>
    </submittedName>
</protein>
<evidence type="ECO:0000313" key="1">
    <source>
        <dbReference type="EMBL" id="KAF2472047.1"/>
    </source>
</evidence>
<dbReference type="Proteomes" id="UP000799755">
    <property type="component" value="Unassembled WGS sequence"/>
</dbReference>
<reference evidence="1" key="1">
    <citation type="journal article" date="2020" name="Stud. Mycol.">
        <title>101 Dothideomycetes genomes: a test case for predicting lifestyles and emergence of pathogens.</title>
        <authorList>
            <person name="Haridas S."/>
            <person name="Albert R."/>
            <person name="Binder M."/>
            <person name="Bloem J."/>
            <person name="Labutti K."/>
            <person name="Salamov A."/>
            <person name="Andreopoulos B."/>
            <person name="Baker S."/>
            <person name="Barry K."/>
            <person name="Bills G."/>
            <person name="Bluhm B."/>
            <person name="Cannon C."/>
            <person name="Castanera R."/>
            <person name="Culley D."/>
            <person name="Daum C."/>
            <person name="Ezra D."/>
            <person name="Gonzalez J."/>
            <person name="Henrissat B."/>
            <person name="Kuo A."/>
            <person name="Liang C."/>
            <person name="Lipzen A."/>
            <person name="Lutzoni F."/>
            <person name="Magnuson J."/>
            <person name="Mondo S."/>
            <person name="Nolan M."/>
            <person name="Ohm R."/>
            <person name="Pangilinan J."/>
            <person name="Park H.-J."/>
            <person name="Ramirez L."/>
            <person name="Alfaro M."/>
            <person name="Sun H."/>
            <person name="Tritt A."/>
            <person name="Yoshinaga Y."/>
            <person name="Zwiers L.-H."/>
            <person name="Turgeon B."/>
            <person name="Goodwin S."/>
            <person name="Spatafora J."/>
            <person name="Crous P."/>
            <person name="Grigoriev I."/>
        </authorList>
    </citation>
    <scope>NUCLEOTIDE SEQUENCE</scope>
    <source>
        <strain evidence="1">ATCC 200398</strain>
    </source>
</reference>
<keyword evidence="2" id="KW-1185">Reference proteome</keyword>
<dbReference type="EMBL" id="MU003503">
    <property type="protein sequence ID" value="KAF2472047.1"/>
    <property type="molecule type" value="Genomic_DNA"/>
</dbReference>
<accession>A0ACB6R0K5</accession>
<gene>
    <name evidence="1" type="ORF">BDR25DRAFT_284492</name>
</gene>
<name>A0ACB6R0K5_9PLEO</name>
<evidence type="ECO:0000313" key="2">
    <source>
        <dbReference type="Proteomes" id="UP000799755"/>
    </source>
</evidence>